<evidence type="ECO:0000256" key="2">
    <source>
        <dbReference type="ARBA" id="ARBA00023002"/>
    </source>
</evidence>
<dbReference type="Gene3D" id="3.40.50.720">
    <property type="entry name" value="NAD(P)-binding Rossmann-like Domain"/>
    <property type="match status" value="1"/>
</dbReference>
<gene>
    <name evidence="5" type="ORF">PCOR1329_LOCUS36314</name>
</gene>
<comment type="similarity">
    <text evidence="1 3">Belongs to the short-chain dehydrogenases/reductases (SDR) family.</text>
</comment>
<dbReference type="PANTHER" id="PTHR43115">
    <property type="entry name" value="DEHYDROGENASE/REDUCTASE SDR FAMILY MEMBER 11"/>
    <property type="match status" value="1"/>
</dbReference>
<dbReference type="InterPro" id="IPR002347">
    <property type="entry name" value="SDR_fam"/>
</dbReference>
<keyword evidence="6" id="KW-1185">Reference proteome</keyword>
<dbReference type="InterPro" id="IPR020904">
    <property type="entry name" value="Sc_DH/Rdtase_CS"/>
</dbReference>
<reference evidence="5" key="1">
    <citation type="submission" date="2023-10" db="EMBL/GenBank/DDBJ databases">
        <authorList>
            <person name="Chen Y."/>
            <person name="Shah S."/>
            <person name="Dougan E. K."/>
            <person name="Thang M."/>
            <person name="Chan C."/>
        </authorList>
    </citation>
    <scope>NUCLEOTIDE SEQUENCE [LARGE SCALE GENOMIC DNA]</scope>
</reference>
<dbReference type="EMBL" id="CAUYUJ010014419">
    <property type="protein sequence ID" value="CAK0841012.1"/>
    <property type="molecule type" value="Genomic_DNA"/>
</dbReference>
<accession>A0ABN9T7D9</accession>
<evidence type="ECO:0000256" key="1">
    <source>
        <dbReference type="ARBA" id="ARBA00006484"/>
    </source>
</evidence>
<name>A0ABN9T7D9_9DINO</name>
<evidence type="ECO:0000313" key="6">
    <source>
        <dbReference type="Proteomes" id="UP001189429"/>
    </source>
</evidence>
<keyword evidence="2" id="KW-0560">Oxidoreductase</keyword>
<dbReference type="SUPFAM" id="SSF51735">
    <property type="entry name" value="NAD(P)-binding Rossmann-fold domains"/>
    <property type="match status" value="1"/>
</dbReference>
<dbReference type="PRINTS" id="PR00080">
    <property type="entry name" value="SDRFAMILY"/>
</dbReference>
<proteinExistence type="inferred from homology"/>
<evidence type="ECO:0000259" key="4">
    <source>
        <dbReference type="SMART" id="SM00822"/>
    </source>
</evidence>
<comment type="caution">
    <text evidence="5">The sequence shown here is derived from an EMBL/GenBank/DDBJ whole genome shotgun (WGS) entry which is preliminary data.</text>
</comment>
<dbReference type="PROSITE" id="PS00061">
    <property type="entry name" value="ADH_SHORT"/>
    <property type="match status" value="1"/>
</dbReference>
<feature type="domain" description="Ketoreductase" evidence="4">
    <location>
        <begin position="15"/>
        <end position="198"/>
    </location>
</feature>
<dbReference type="Proteomes" id="UP001189429">
    <property type="component" value="Unassembled WGS sequence"/>
</dbReference>
<dbReference type="PRINTS" id="PR00081">
    <property type="entry name" value="GDHRDH"/>
</dbReference>
<evidence type="ECO:0000313" key="5">
    <source>
        <dbReference type="EMBL" id="CAK0841012.1"/>
    </source>
</evidence>
<dbReference type="InterPro" id="IPR036291">
    <property type="entry name" value="NAD(P)-bd_dom_sf"/>
</dbReference>
<dbReference type="Pfam" id="PF00106">
    <property type="entry name" value="adh_short"/>
    <property type="match status" value="1"/>
</dbReference>
<dbReference type="InterPro" id="IPR057326">
    <property type="entry name" value="KR_dom"/>
</dbReference>
<protein>
    <recommendedName>
        <fullName evidence="4">Ketoreductase domain-containing protein</fullName>
    </recommendedName>
</protein>
<sequence>MSKRPHTDTAATSKPLVVITGATSGIGARVAQDFSAAGHPLLLLGRRQERMEQLGLPNALCEKVDVCDAGAVRAAVDKAEAKFGPVGCLVNNAGVMLLGSVASQDPSEWTQMLQVNIGGVLNGISAVLKGMQERKAGHLINISSIAGIKLFPNHAVYCATKFAVHALTEGLRQECAGLGVRVTVISPGAVETELLSHTTDQSIKDGYGKWKESMTEGVLQAEDVSQAVLFAYNMPKRCCVRDIQLAPTNQEP</sequence>
<dbReference type="SMART" id="SM00822">
    <property type="entry name" value="PKS_KR"/>
    <property type="match status" value="1"/>
</dbReference>
<dbReference type="PANTHER" id="PTHR43115:SF4">
    <property type="entry name" value="DEHYDROGENASE_REDUCTASE SDR FAMILY MEMBER 11"/>
    <property type="match status" value="1"/>
</dbReference>
<evidence type="ECO:0000256" key="3">
    <source>
        <dbReference type="RuleBase" id="RU000363"/>
    </source>
</evidence>
<organism evidence="5 6">
    <name type="scientific">Prorocentrum cordatum</name>
    <dbReference type="NCBI Taxonomy" id="2364126"/>
    <lineage>
        <taxon>Eukaryota</taxon>
        <taxon>Sar</taxon>
        <taxon>Alveolata</taxon>
        <taxon>Dinophyceae</taxon>
        <taxon>Prorocentrales</taxon>
        <taxon>Prorocentraceae</taxon>
        <taxon>Prorocentrum</taxon>
    </lineage>
</organism>